<dbReference type="EMBL" id="GBXM01004497">
    <property type="protein sequence ID" value="JAI04081.1"/>
    <property type="molecule type" value="Transcribed_RNA"/>
</dbReference>
<sequence>MVYCIKLSDPVEFPLT</sequence>
<reference evidence="1" key="1">
    <citation type="submission" date="2014-11" db="EMBL/GenBank/DDBJ databases">
        <authorList>
            <person name="Amaro Gonzalez C."/>
        </authorList>
    </citation>
    <scope>NUCLEOTIDE SEQUENCE</scope>
</reference>
<evidence type="ECO:0000313" key="1">
    <source>
        <dbReference type="EMBL" id="JAI04081.1"/>
    </source>
</evidence>
<organism evidence="1">
    <name type="scientific">Anguilla anguilla</name>
    <name type="common">European freshwater eel</name>
    <name type="synonym">Muraena anguilla</name>
    <dbReference type="NCBI Taxonomy" id="7936"/>
    <lineage>
        <taxon>Eukaryota</taxon>
        <taxon>Metazoa</taxon>
        <taxon>Chordata</taxon>
        <taxon>Craniata</taxon>
        <taxon>Vertebrata</taxon>
        <taxon>Euteleostomi</taxon>
        <taxon>Actinopterygii</taxon>
        <taxon>Neopterygii</taxon>
        <taxon>Teleostei</taxon>
        <taxon>Anguilliformes</taxon>
        <taxon>Anguillidae</taxon>
        <taxon>Anguilla</taxon>
    </lineage>
</organism>
<proteinExistence type="predicted"/>
<name>A0A0E9XQE8_ANGAN</name>
<accession>A0A0E9XQE8</accession>
<protein>
    <submittedName>
        <fullName evidence="1">Uncharacterized protein</fullName>
    </submittedName>
</protein>
<reference evidence="1" key="2">
    <citation type="journal article" date="2015" name="Fish Shellfish Immunol.">
        <title>Early steps in the European eel (Anguilla anguilla)-Vibrio vulnificus interaction in the gills: Role of the RtxA13 toxin.</title>
        <authorList>
            <person name="Callol A."/>
            <person name="Pajuelo D."/>
            <person name="Ebbesson L."/>
            <person name="Teles M."/>
            <person name="MacKenzie S."/>
            <person name="Amaro C."/>
        </authorList>
    </citation>
    <scope>NUCLEOTIDE SEQUENCE</scope>
</reference>
<dbReference type="AlphaFoldDB" id="A0A0E9XQE8"/>